<dbReference type="VEuPathDB" id="FungiDB:CPAG_07981"/>
<evidence type="ECO:0000313" key="1">
    <source>
        <dbReference type="EMBL" id="KMM71678.1"/>
    </source>
</evidence>
<dbReference type="AlphaFoldDB" id="A0A0J6FMT0"/>
<gene>
    <name evidence="1" type="ORF">CPAG_07981</name>
</gene>
<protein>
    <submittedName>
        <fullName evidence="1">Uncharacterized protein</fullName>
    </submittedName>
</protein>
<proteinExistence type="predicted"/>
<accession>A0A0J6FMT0</accession>
<reference evidence="2" key="2">
    <citation type="journal article" date="2009" name="Genome Res.">
        <title>Comparative genomic analyses of the human fungal pathogens Coccidioides and their relatives.</title>
        <authorList>
            <person name="Sharpton T.J."/>
            <person name="Stajich J.E."/>
            <person name="Rounsley S.D."/>
            <person name="Gardner M.J."/>
            <person name="Wortman J.R."/>
            <person name="Jordar V.S."/>
            <person name="Maiti R."/>
            <person name="Kodira C.D."/>
            <person name="Neafsey D.E."/>
            <person name="Zeng Q."/>
            <person name="Hung C.-Y."/>
            <person name="McMahan C."/>
            <person name="Muszewska A."/>
            <person name="Grynberg M."/>
            <person name="Mandel M.A."/>
            <person name="Kellner E.M."/>
            <person name="Barker B.M."/>
            <person name="Galgiani J.N."/>
            <person name="Orbach M.J."/>
            <person name="Kirkland T.N."/>
            <person name="Cole G.T."/>
            <person name="Henn M.R."/>
            <person name="Birren B.W."/>
            <person name="Taylor J.W."/>
        </authorList>
    </citation>
    <scope>NUCLEOTIDE SEQUENCE [LARGE SCALE GENOMIC DNA]</scope>
    <source>
        <strain evidence="2">RMSCC 3488</strain>
    </source>
</reference>
<sequence>MWVASAILGLDRFDDVFTSSLDCTGVICMTAAKNDVHSTDYVPYLPTPHKGTRMSSVLGGHSEAKQYGSQERYRSDEYSIDQCAKLEWTPARNVLLLLLAMGSLSSYENQLLCVTSRVSGLQFLVRILEASSKVTM</sequence>
<reference evidence="2" key="3">
    <citation type="journal article" date="2010" name="Genome Res.">
        <title>Population genomic sequencing of Coccidioides fungi reveals recent hybridization and transposon control.</title>
        <authorList>
            <person name="Neafsey D.E."/>
            <person name="Barker B.M."/>
            <person name="Sharpton T.J."/>
            <person name="Stajich J.E."/>
            <person name="Park D.J."/>
            <person name="Whiston E."/>
            <person name="Hung C.-Y."/>
            <person name="McMahan C."/>
            <person name="White J."/>
            <person name="Sykes S."/>
            <person name="Heiman D."/>
            <person name="Young S."/>
            <person name="Zeng Q."/>
            <person name="Abouelleil A."/>
            <person name="Aftuck L."/>
            <person name="Bessette D."/>
            <person name="Brown A."/>
            <person name="FitzGerald M."/>
            <person name="Lui A."/>
            <person name="Macdonald J.P."/>
            <person name="Priest M."/>
            <person name="Orbach M.J."/>
            <person name="Galgiani J.N."/>
            <person name="Kirkland T.N."/>
            <person name="Cole G.T."/>
            <person name="Birren B.W."/>
            <person name="Henn M.R."/>
            <person name="Taylor J.W."/>
            <person name="Rounsley S.D."/>
        </authorList>
    </citation>
    <scope>NUCLEOTIDE SEQUENCE [LARGE SCALE GENOMIC DNA]</scope>
    <source>
        <strain evidence="2">RMSCC 3488</strain>
    </source>
</reference>
<dbReference type="Proteomes" id="UP000054567">
    <property type="component" value="Unassembled WGS sequence"/>
</dbReference>
<evidence type="ECO:0000313" key="2">
    <source>
        <dbReference type="Proteomes" id="UP000054567"/>
    </source>
</evidence>
<dbReference type="EMBL" id="DS268113">
    <property type="protein sequence ID" value="KMM71678.1"/>
    <property type="molecule type" value="Genomic_DNA"/>
</dbReference>
<name>A0A0J6FMT0_COCPO</name>
<reference evidence="1 2" key="1">
    <citation type="submission" date="2007-06" db="EMBL/GenBank/DDBJ databases">
        <title>The Genome Sequence of Coccidioides posadasii RMSCC_3488.</title>
        <authorList>
            <consortium name="Coccidioides Genome Resources Consortium"/>
            <consortium name="The Broad Institute Genome Sequencing Platform"/>
            <person name="Henn M.R."/>
            <person name="Sykes S."/>
            <person name="Young S."/>
            <person name="Jaffe D."/>
            <person name="Berlin A."/>
            <person name="Alvarez P."/>
            <person name="Butler J."/>
            <person name="Gnerre S."/>
            <person name="Grabherr M."/>
            <person name="Mauceli E."/>
            <person name="Brockman W."/>
            <person name="Kodira C."/>
            <person name="Alvarado L."/>
            <person name="Zeng Q."/>
            <person name="Crawford M."/>
            <person name="Antoine C."/>
            <person name="Devon K."/>
            <person name="Galgiani J."/>
            <person name="Orsborn K."/>
            <person name="Lewis M.L."/>
            <person name="Nusbaum C."/>
            <person name="Galagan J."/>
            <person name="Birren B."/>
        </authorList>
    </citation>
    <scope>NUCLEOTIDE SEQUENCE [LARGE SCALE GENOMIC DNA]</scope>
    <source>
        <strain evidence="1 2">RMSCC 3488</strain>
    </source>
</reference>
<organism evidence="1 2">
    <name type="scientific">Coccidioides posadasii RMSCC 3488</name>
    <dbReference type="NCBI Taxonomy" id="454284"/>
    <lineage>
        <taxon>Eukaryota</taxon>
        <taxon>Fungi</taxon>
        <taxon>Dikarya</taxon>
        <taxon>Ascomycota</taxon>
        <taxon>Pezizomycotina</taxon>
        <taxon>Eurotiomycetes</taxon>
        <taxon>Eurotiomycetidae</taxon>
        <taxon>Onygenales</taxon>
        <taxon>Onygenaceae</taxon>
        <taxon>Coccidioides</taxon>
    </lineage>
</organism>